<protein>
    <submittedName>
        <fullName evidence="1">Uncharacterized protein</fullName>
    </submittedName>
</protein>
<sequence length="160" mass="17574">MAGDFSGTGENFGLDGWRGIQFSVQYDRKLAAFVLGGHVGEGFGPCGIEAENDLVPVEFVAHRAGVDDALAVHLPAFFHQITLYFGFLAGLEFTDFHQFITDRRHEILGIALHFVHQGGAVRMDQPEMQLGTHAEQVFKLRFFILGSDRRLQGNEAAPGG</sequence>
<accession>A0A645E4V2</accession>
<dbReference type="AlphaFoldDB" id="A0A645E4V2"/>
<gene>
    <name evidence="1" type="ORF">SDC9_142988</name>
</gene>
<dbReference type="EMBL" id="VSSQ01042278">
    <property type="protein sequence ID" value="MPM95833.1"/>
    <property type="molecule type" value="Genomic_DNA"/>
</dbReference>
<proteinExistence type="predicted"/>
<evidence type="ECO:0000313" key="1">
    <source>
        <dbReference type="EMBL" id="MPM95833.1"/>
    </source>
</evidence>
<reference evidence="1" key="1">
    <citation type="submission" date="2019-08" db="EMBL/GenBank/DDBJ databases">
        <authorList>
            <person name="Kucharzyk K."/>
            <person name="Murdoch R.W."/>
            <person name="Higgins S."/>
            <person name="Loffler F."/>
        </authorList>
    </citation>
    <scope>NUCLEOTIDE SEQUENCE</scope>
</reference>
<name>A0A645E4V2_9ZZZZ</name>
<comment type="caution">
    <text evidence="1">The sequence shown here is derived from an EMBL/GenBank/DDBJ whole genome shotgun (WGS) entry which is preliminary data.</text>
</comment>
<organism evidence="1">
    <name type="scientific">bioreactor metagenome</name>
    <dbReference type="NCBI Taxonomy" id="1076179"/>
    <lineage>
        <taxon>unclassified sequences</taxon>
        <taxon>metagenomes</taxon>
        <taxon>ecological metagenomes</taxon>
    </lineage>
</organism>